<evidence type="ECO:0000313" key="2">
    <source>
        <dbReference type="Proteomes" id="UP000034154"/>
    </source>
</evidence>
<comment type="caution">
    <text evidence="1">The sequence shown here is derived from an EMBL/GenBank/DDBJ whole genome shotgun (WGS) entry which is preliminary data.</text>
</comment>
<proteinExistence type="predicted"/>
<gene>
    <name evidence="1" type="ORF">UW63_C0012G0007</name>
</gene>
<evidence type="ECO:0000313" key="1">
    <source>
        <dbReference type="EMBL" id="KKT71608.1"/>
    </source>
</evidence>
<sequence length="382" mass="44180">MSRQEIDEIEAAGMCQHGNFLATCETCKIDSARPPEKVLIKEKPEALSEKEKHERKKALQVKIIKEWAGQQTPSLTEGRDFFFITDFRSAVAEGENVSPHEETHLYFGFRRDAFLKIKKFFEKEYLAAMNTARETEGEIFSPWAKREVSFNFSWGGRFMVEQAAGGIPVDSVPVEFRDGRPEMRTHHGEFKNFFAEKTGFEFPKPEELDTVLLQLSRSEPWYRAAIRMCEDKMKKLESLLPEDQDRLLPKGGWDALPHFSSLVYTIKICENARNSKKWSDGKYFRDIPEVVVDLPEQIRHFNDFTYNADDWTSLEKVAAFVGEELQAAGFPKLPPAEGRIDRIFSLVGKLRGDDKMQNFDRHQLEKIESEFSEKLYGEPVQE</sequence>
<reference evidence="1 2" key="1">
    <citation type="journal article" date="2015" name="Nature">
        <title>rRNA introns, odd ribosomes, and small enigmatic genomes across a large radiation of phyla.</title>
        <authorList>
            <person name="Brown C.T."/>
            <person name="Hug L.A."/>
            <person name="Thomas B.C."/>
            <person name="Sharon I."/>
            <person name="Castelle C.J."/>
            <person name="Singh A."/>
            <person name="Wilkins M.J."/>
            <person name="Williams K.H."/>
            <person name="Banfield J.F."/>
        </authorList>
    </citation>
    <scope>NUCLEOTIDE SEQUENCE [LARGE SCALE GENOMIC DNA]</scope>
</reference>
<protein>
    <submittedName>
        <fullName evidence="1">Uncharacterized protein</fullName>
    </submittedName>
</protein>
<name>A0A0G1JJR3_9BACT</name>
<organism evidence="1 2">
    <name type="scientific">Candidatus Uhrbacteria bacterium GW2011_GWF2_44_350</name>
    <dbReference type="NCBI Taxonomy" id="1619000"/>
    <lineage>
        <taxon>Bacteria</taxon>
        <taxon>Candidatus Uhriibacteriota</taxon>
    </lineage>
</organism>
<accession>A0A0G1JJR3</accession>
<dbReference type="AlphaFoldDB" id="A0A0G1JJR3"/>
<dbReference type="Proteomes" id="UP000034154">
    <property type="component" value="Unassembled WGS sequence"/>
</dbReference>
<dbReference type="EMBL" id="LCJB01000012">
    <property type="protein sequence ID" value="KKT71608.1"/>
    <property type="molecule type" value="Genomic_DNA"/>
</dbReference>